<dbReference type="SUPFAM" id="SSF53335">
    <property type="entry name" value="S-adenosyl-L-methionine-dependent methyltransferases"/>
    <property type="match status" value="1"/>
</dbReference>
<feature type="compositionally biased region" description="Pro residues" evidence="1">
    <location>
        <begin position="135"/>
        <end position="172"/>
    </location>
</feature>
<dbReference type="InterPro" id="IPR029063">
    <property type="entry name" value="SAM-dependent_MTases_sf"/>
</dbReference>
<name>A0ABY2BPW8_9ACTN</name>
<reference evidence="2 3" key="1">
    <citation type="journal article" date="2015" name="Stand. Genomic Sci.">
        <title>Genomic Encyclopedia of Bacterial and Archaeal Type Strains, Phase III: the genomes of soil and plant-associated and newly described type strains.</title>
        <authorList>
            <person name="Whitman W.B."/>
            <person name="Woyke T."/>
            <person name="Klenk H.P."/>
            <person name="Zhou Y."/>
            <person name="Lilburn T.G."/>
            <person name="Beck B.J."/>
            <person name="De Vos P."/>
            <person name="Vandamme P."/>
            <person name="Eisen J.A."/>
            <person name="Garrity G."/>
            <person name="Hugenholtz P."/>
            <person name="Kyrpides N.C."/>
        </authorList>
    </citation>
    <scope>NUCLEOTIDE SEQUENCE [LARGE SCALE GENOMIC DNA]</scope>
    <source>
        <strain evidence="2 3">VKM Ac-2538</strain>
    </source>
</reference>
<evidence type="ECO:0000313" key="2">
    <source>
        <dbReference type="EMBL" id="TCO27667.1"/>
    </source>
</evidence>
<keyword evidence="3" id="KW-1185">Reference proteome</keyword>
<evidence type="ECO:0000256" key="1">
    <source>
        <dbReference type="SAM" id="MobiDB-lite"/>
    </source>
</evidence>
<comment type="caution">
    <text evidence="2">The sequence shown here is derived from an EMBL/GenBank/DDBJ whole genome shotgun (WGS) entry which is preliminary data.</text>
</comment>
<sequence length="172" mass="18773">MARRPPTPASNFRQADILDLPADLVDVDLIYLSWGAICWVPDLSTFAQIVATRLRPGGSILLADHHPLWEVLAVEGHNHLSVAGNYFARTTPRQTPETNNAKLPTDARNHPTPPPFSTFIWPTSDVITASSPPTFTSPPSPNPPPPPSTPPWAPPPRLLLPPSRQAPPPRFT</sequence>
<accession>A0ABY2BPW8</accession>
<feature type="region of interest" description="Disordered" evidence="1">
    <location>
        <begin position="127"/>
        <end position="172"/>
    </location>
</feature>
<evidence type="ECO:0000313" key="3">
    <source>
        <dbReference type="Proteomes" id="UP000295818"/>
    </source>
</evidence>
<evidence type="ECO:0008006" key="4">
    <source>
        <dbReference type="Google" id="ProtNLM"/>
    </source>
</evidence>
<dbReference type="Proteomes" id="UP000295818">
    <property type="component" value="Unassembled WGS sequence"/>
</dbReference>
<proteinExistence type="predicted"/>
<feature type="region of interest" description="Disordered" evidence="1">
    <location>
        <begin position="89"/>
        <end position="115"/>
    </location>
</feature>
<feature type="compositionally biased region" description="Polar residues" evidence="1">
    <location>
        <begin position="91"/>
        <end position="102"/>
    </location>
</feature>
<dbReference type="EMBL" id="SLWM01000003">
    <property type="protein sequence ID" value="TCO27667.1"/>
    <property type="molecule type" value="Genomic_DNA"/>
</dbReference>
<protein>
    <recommendedName>
        <fullName evidence="4">Methyltransferase family protein</fullName>
    </recommendedName>
</protein>
<dbReference type="CDD" id="cd02440">
    <property type="entry name" value="AdoMet_MTases"/>
    <property type="match status" value="1"/>
</dbReference>
<dbReference type="Gene3D" id="3.40.50.150">
    <property type="entry name" value="Vaccinia Virus protein VP39"/>
    <property type="match status" value="1"/>
</dbReference>
<organism evidence="2 3">
    <name type="scientific">Kribbella orskensis</name>
    <dbReference type="NCBI Taxonomy" id="2512216"/>
    <lineage>
        <taxon>Bacteria</taxon>
        <taxon>Bacillati</taxon>
        <taxon>Actinomycetota</taxon>
        <taxon>Actinomycetes</taxon>
        <taxon>Propionibacteriales</taxon>
        <taxon>Kribbellaceae</taxon>
        <taxon>Kribbella</taxon>
    </lineage>
</organism>
<gene>
    <name evidence="2" type="ORF">EV644_103369</name>
</gene>